<protein>
    <submittedName>
        <fullName evidence="1">Uncharacterized protein</fullName>
    </submittedName>
</protein>
<organism evidence="1 2">
    <name type="scientific">Pseudoalteromonas agarivorans DSM 14585</name>
    <dbReference type="NCBI Taxonomy" id="1312369"/>
    <lineage>
        <taxon>Bacteria</taxon>
        <taxon>Pseudomonadati</taxon>
        <taxon>Pseudomonadota</taxon>
        <taxon>Gammaproteobacteria</taxon>
        <taxon>Alteromonadales</taxon>
        <taxon>Pseudoalteromonadaceae</taxon>
        <taxon>Pseudoalteromonas</taxon>
    </lineage>
</organism>
<accession>A0ACA8DWA9</accession>
<sequence length="42" mass="4941">MILIIIFIGFSEIITPLYLSYSSNTFICLMYAKQLQLLKRQI</sequence>
<keyword evidence="2" id="KW-1185">Reference proteome</keyword>
<evidence type="ECO:0000313" key="1">
    <source>
        <dbReference type="EMBL" id="ATC82295.1"/>
    </source>
</evidence>
<proteinExistence type="predicted"/>
<name>A0ACA8DWA9_9GAMM</name>
<reference evidence="1" key="1">
    <citation type="submission" date="2015-03" db="EMBL/GenBank/DDBJ databases">
        <authorList>
            <person name="Xie B.-B."/>
            <person name="Rong J.-C."/>
            <person name="Qin Q.-L."/>
            <person name="Zhang Y.-Z."/>
        </authorList>
    </citation>
    <scope>NUCLEOTIDE SEQUENCE</scope>
    <source>
        <strain evidence="1">DSM 14585</strain>
    </source>
</reference>
<dbReference type="EMBL" id="CP011011">
    <property type="protein sequence ID" value="ATC82295.1"/>
    <property type="molecule type" value="Genomic_DNA"/>
</dbReference>
<dbReference type="Proteomes" id="UP000217277">
    <property type="component" value="Chromosome I"/>
</dbReference>
<gene>
    <name evidence="1" type="ORF">PAGA_a1951</name>
</gene>
<evidence type="ECO:0000313" key="2">
    <source>
        <dbReference type="Proteomes" id="UP000217277"/>
    </source>
</evidence>